<protein>
    <submittedName>
        <fullName evidence="2">Uncharacterized protein</fullName>
    </submittedName>
</protein>
<feature type="region of interest" description="Disordered" evidence="1">
    <location>
        <begin position="58"/>
        <end position="112"/>
    </location>
</feature>
<proteinExistence type="predicted"/>
<comment type="caution">
    <text evidence="2">The sequence shown here is derived from an EMBL/GenBank/DDBJ whole genome shotgun (WGS) entry which is preliminary data.</text>
</comment>
<feature type="compositionally biased region" description="Basic and acidic residues" evidence="1">
    <location>
        <begin position="82"/>
        <end position="91"/>
    </location>
</feature>
<name>A0A498KHH2_MALDO</name>
<dbReference type="AlphaFoldDB" id="A0A498KHH2"/>
<reference evidence="2 3" key="1">
    <citation type="submission" date="2018-10" db="EMBL/GenBank/DDBJ databases">
        <title>A high-quality apple genome assembly.</title>
        <authorList>
            <person name="Hu J."/>
        </authorList>
    </citation>
    <scope>NUCLEOTIDE SEQUENCE [LARGE SCALE GENOMIC DNA]</scope>
    <source>
        <strain evidence="3">cv. HFTH1</strain>
        <tissue evidence="2">Young leaf</tissue>
    </source>
</reference>
<evidence type="ECO:0000313" key="2">
    <source>
        <dbReference type="EMBL" id="RXI07740.1"/>
    </source>
</evidence>
<dbReference type="Proteomes" id="UP000290289">
    <property type="component" value="Chromosome 1"/>
</dbReference>
<gene>
    <name evidence="2" type="ORF">DVH24_009771</name>
</gene>
<keyword evidence="3" id="KW-1185">Reference proteome</keyword>
<accession>A0A498KHH2</accession>
<evidence type="ECO:0000256" key="1">
    <source>
        <dbReference type="SAM" id="MobiDB-lite"/>
    </source>
</evidence>
<feature type="compositionally biased region" description="Basic and acidic residues" evidence="1">
    <location>
        <begin position="63"/>
        <end position="74"/>
    </location>
</feature>
<sequence length="112" mass="12892">MAGPAGVADNKVDQVQENTDEEHNDRSMPSQLANSEFTAELNLLIMFLSLFSLSTEENLNSAERQHETKKDGAKATKRLQGNRREMDEVKPVRRRNQRCQTRIRDSRHGRRV</sequence>
<organism evidence="2 3">
    <name type="scientific">Malus domestica</name>
    <name type="common">Apple</name>
    <name type="synonym">Pyrus malus</name>
    <dbReference type="NCBI Taxonomy" id="3750"/>
    <lineage>
        <taxon>Eukaryota</taxon>
        <taxon>Viridiplantae</taxon>
        <taxon>Streptophyta</taxon>
        <taxon>Embryophyta</taxon>
        <taxon>Tracheophyta</taxon>
        <taxon>Spermatophyta</taxon>
        <taxon>Magnoliopsida</taxon>
        <taxon>eudicotyledons</taxon>
        <taxon>Gunneridae</taxon>
        <taxon>Pentapetalae</taxon>
        <taxon>rosids</taxon>
        <taxon>fabids</taxon>
        <taxon>Rosales</taxon>
        <taxon>Rosaceae</taxon>
        <taxon>Amygdaloideae</taxon>
        <taxon>Maleae</taxon>
        <taxon>Malus</taxon>
    </lineage>
</organism>
<dbReference type="EMBL" id="RDQH01000327">
    <property type="protein sequence ID" value="RXI07740.1"/>
    <property type="molecule type" value="Genomic_DNA"/>
</dbReference>
<evidence type="ECO:0000313" key="3">
    <source>
        <dbReference type="Proteomes" id="UP000290289"/>
    </source>
</evidence>
<feature type="region of interest" description="Disordered" evidence="1">
    <location>
        <begin position="1"/>
        <end position="31"/>
    </location>
</feature>